<dbReference type="SUPFAM" id="SSF52540">
    <property type="entry name" value="P-loop containing nucleoside triphosphate hydrolases"/>
    <property type="match status" value="1"/>
</dbReference>
<evidence type="ECO:0000256" key="1">
    <source>
        <dbReference type="PIRSR" id="PIRSR007531-1"/>
    </source>
</evidence>
<dbReference type="AlphaFoldDB" id="A0A1T5LL45"/>
<dbReference type="EMBL" id="FUZQ01000006">
    <property type="protein sequence ID" value="SKC76640.1"/>
    <property type="molecule type" value="Genomic_DNA"/>
</dbReference>
<dbReference type="OrthoDB" id="3538329at2"/>
<sequence>MPGHLVAVVGTSSVGKSAVAAVLQERLTTPHLVVGLDHFFAMFPHHWAGHPRGPGPGFWYEDTVDDDGRPRAQIRYGEAGQRLLDGQRAAVRALLDAGNDVILDEMPVDGTILPAWRRDLAGHRVWWVRLTAPLAVVEAREAGRTHGRHPGNARGHLDVADGEPFDLTIDASTRSPAEVADAILGALPLAPAPPGPPGTQASSSTPGPPPA</sequence>
<evidence type="ECO:0000256" key="2">
    <source>
        <dbReference type="PIRSR" id="PIRSR007531-2"/>
    </source>
</evidence>
<dbReference type="GO" id="GO:0016740">
    <property type="term" value="F:transferase activity"/>
    <property type="evidence" value="ECO:0007669"/>
    <property type="project" value="UniProtKB-KW"/>
</dbReference>
<dbReference type="STRING" id="526729.SAMN04324258_3621"/>
<dbReference type="InterPro" id="IPR012853">
    <property type="entry name" value="CPT"/>
</dbReference>
<feature type="region of interest" description="Disordered" evidence="3">
    <location>
        <begin position="186"/>
        <end position="211"/>
    </location>
</feature>
<reference evidence="4 5" key="1">
    <citation type="submission" date="2017-02" db="EMBL/GenBank/DDBJ databases">
        <authorList>
            <person name="Peterson S.W."/>
        </authorList>
    </citation>
    <scope>NUCLEOTIDE SEQUENCE [LARGE SCALE GENOMIC DNA]</scope>
    <source>
        <strain evidence="4 5">DSM 21481</strain>
    </source>
</reference>
<evidence type="ECO:0000313" key="4">
    <source>
        <dbReference type="EMBL" id="SKC76640.1"/>
    </source>
</evidence>
<keyword evidence="5" id="KW-1185">Reference proteome</keyword>
<dbReference type="Pfam" id="PF07931">
    <property type="entry name" value="CPT"/>
    <property type="match status" value="1"/>
</dbReference>
<evidence type="ECO:0000313" key="5">
    <source>
        <dbReference type="Proteomes" id="UP000189777"/>
    </source>
</evidence>
<accession>A0A1T5LL45</accession>
<name>A0A1T5LL45_9MICO</name>
<dbReference type="Proteomes" id="UP000189777">
    <property type="component" value="Unassembled WGS sequence"/>
</dbReference>
<dbReference type="PIRSF" id="PIRSF007531">
    <property type="entry name" value="CPT"/>
    <property type="match status" value="1"/>
</dbReference>
<evidence type="ECO:0000256" key="3">
    <source>
        <dbReference type="SAM" id="MobiDB-lite"/>
    </source>
</evidence>
<dbReference type="Gene3D" id="3.40.50.300">
    <property type="entry name" value="P-loop containing nucleotide triphosphate hydrolases"/>
    <property type="match status" value="1"/>
</dbReference>
<organism evidence="4 5">
    <name type="scientific">Krasilnikoviella flava</name>
    <dbReference type="NCBI Taxonomy" id="526729"/>
    <lineage>
        <taxon>Bacteria</taxon>
        <taxon>Bacillati</taxon>
        <taxon>Actinomycetota</taxon>
        <taxon>Actinomycetes</taxon>
        <taxon>Micrococcales</taxon>
        <taxon>Promicromonosporaceae</taxon>
        <taxon>Krasilnikoviella</taxon>
    </lineage>
</organism>
<dbReference type="GO" id="GO:0005524">
    <property type="term" value="F:ATP binding"/>
    <property type="evidence" value="ECO:0007669"/>
    <property type="project" value="InterPro"/>
</dbReference>
<keyword evidence="4" id="KW-0808">Transferase</keyword>
<dbReference type="InterPro" id="IPR027417">
    <property type="entry name" value="P-loop_NTPase"/>
</dbReference>
<feature type="binding site" evidence="2">
    <location>
        <begin position="10"/>
        <end position="17"/>
    </location>
    <ligand>
        <name>ATP</name>
        <dbReference type="ChEBI" id="CHEBI:30616"/>
    </ligand>
</feature>
<protein>
    <submittedName>
        <fullName evidence="4">Chloramphenicol 3-O phosphotransferase</fullName>
    </submittedName>
</protein>
<proteinExistence type="predicted"/>
<dbReference type="RefSeq" id="WP_079575970.1">
    <property type="nucleotide sequence ID" value="NZ_FUZQ01000006.1"/>
</dbReference>
<gene>
    <name evidence="4" type="ORF">SAMN04324258_3621</name>
</gene>
<feature type="active site" evidence="1">
    <location>
        <position position="37"/>
    </location>
</feature>